<dbReference type="Proteomes" id="UP000244336">
    <property type="component" value="Chromosome 3"/>
</dbReference>
<feature type="compositionally biased region" description="Low complexity" evidence="1">
    <location>
        <begin position="174"/>
        <end position="184"/>
    </location>
</feature>
<evidence type="ECO:0000256" key="1">
    <source>
        <dbReference type="SAM" id="MobiDB-lite"/>
    </source>
</evidence>
<accession>A0A2T7EHW3</accession>
<feature type="region of interest" description="Disordered" evidence="1">
    <location>
        <begin position="17"/>
        <end position="196"/>
    </location>
</feature>
<dbReference type="AlphaFoldDB" id="A0A2T7EHW3"/>
<evidence type="ECO:0000313" key="3">
    <source>
        <dbReference type="Proteomes" id="UP000244336"/>
    </source>
</evidence>
<dbReference type="Gramene" id="PUZ67414">
    <property type="protein sequence ID" value="PUZ67414"/>
    <property type="gene ID" value="GQ55_3G432600"/>
</dbReference>
<keyword evidence="3" id="KW-1185">Reference proteome</keyword>
<protein>
    <submittedName>
        <fullName evidence="2">Uncharacterized protein</fullName>
    </submittedName>
</protein>
<name>A0A2T7EHW3_9POAL</name>
<reference evidence="2 3" key="1">
    <citation type="submission" date="2018-04" db="EMBL/GenBank/DDBJ databases">
        <title>WGS assembly of Panicum hallii var. hallii HAL2.</title>
        <authorList>
            <person name="Lovell J."/>
            <person name="Jenkins J."/>
            <person name="Lowry D."/>
            <person name="Mamidi S."/>
            <person name="Sreedasyam A."/>
            <person name="Weng X."/>
            <person name="Barry K."/>
            <person name="Bonette J."/>
            <person name="Campitelli B."/>
            <person name="Daum C."/>
            <person name="Gordon S."/>
            <person name="Gould B."/>
            <person name="Lipzen A."/>
            <person name="MacQueen A."/>
            <person name="Palacio-Mejia J."/>
            <person name="Plott C."/>
            <person name="Shakirov E."/>
            <person name="Shu S."/>
            <person name="Yoshinaga Y."/>
            <person name="Zane M."/>
            <person name="Rokhsar D."/>
            <person name="Grimwood J."/>
            <person name="Schmutz J."/>
            <person name="Juenger T."/>
        </authorList>
    </citation>
    <scope>NUCLEOTIDE SEQUENCE [LARGE SCALE GENOMIC DNA]</scope>
    <source>
        <strain evidence="3">cv. HAL2</strain>
    </source>
</reference>
<organism evidence="2 3">
    <name type="scientific">Panicum hallii var. hallii</name>
    <dbReference type="NCBI Taxonomy" id="1504633"/>
    <lineage>
        <taxon>Eukaryota</taxon>
        <taxon>Viridiplantae</taxon>
        <taxon>Streptophyta</taxon>
        <taxon>Embryophyta</taxon>
        <taxon>Tracheophyta</taxon>
        <taxon>Spermatophyta</taxon>
        <taxon>Magnoliopsida</taxon>
        <taxon>Liliopsida</taxon>
        <taxon>Poales</taxon>
        <taxon>Poaceae</taxon>
        <taxon>PACMAD clade</taxon>
        <taxon>Panicoideae</taxon>
        <taxon>Panicodae</taxon>
        <taxon>Paniceae</taxon>
        <taxon>Panicinae</taxon>
        <taxon>Panicum</taxon>
        <taxon>Panicum sect. Panicum</taxon>
    </lineage>
</organism>
<sequence>MMDLSFYRQRSAIQDWMEHSRSNAPPTLDEDSDISDVPLPNTMFTSLAEDNKNLEQWAGENRPEKKGKMIRSPPEEELASNETTPEPSGGDEGNTDDDDDDDDDNDDGGSVYPVSSQAGGSLTGGRSDRSMSPIRFTGETDFTHATQDQDHGEPMSQRRTTSNRRRSDPREGDSSSSVSSTFSYPRPPSYPYPYPQPYPYPYPQPYSHPPPYPSHFIQLPEHLGMSTSGQIGELQEYYYGYHTYQQEETEE</sequence>
<dbReference type="OrthoDB" id="785426at2759"/>
<feature type="compositionally biased region" description="Pro residues" evidence="1">
    <location>
        <begin position="185"/>
        <end position="196"/>
    </location>
</feature>
<proteinExistence type="predicted"/>
<gene>
    <name evidence="2" type="ORF">GQ55_3G432600</name>
</gene>
<feature type="compositionally biased region" description="Acidic residues" evidence="1">
    <location>
        <begin position="93"/>
        <end position="107"/>
    </location>
</feature>
<dbReference type="EMBL" id="CM009751">
    <property type="protein sequence ID" value="PUZ67414.1"/>
    <property type="molecule type" value="Genomic_DNA"/>
</dbReference>
<evidence type="ECO:0000313" key="2">
    <source>
        <dbReference type="EMBL" id="PUZ67414.1"/>
    </source>
</evidence>